<sequence length="232" mass="24271">MSATLSNHQAIDLRESTIRELNAVLQSEDVTGSWLVSHPEGRHSIAVGLTAPIDIIIDGQAGYYAGGMNQHANLVIKGNAGPGVAENMMSGSVRIEGNASMAAGATAHGGLLVIEGDAGARCGISMKGVNIVVRGSVGHMSAFMAQSGNLVVCGDAGDALGDSLYEARIFVRGTVKSLGADCEEKDMSAEDLQILRGLLEEAGITEYSAEHFRCYGSARRLYNFHVDNAAAY</sequence>
<proteinExistence type="predicted"/>
<dbReference type="InterPro" id="IPR012061">
    <property type="entry name" value="Glu_synth_lsu_3"/>
</dbReference>
<gene>
    <name evidence="1" type="ORF">HLH48_10565</name>
</gene>
<evidence type="ECO:0000313" key="1">
    <source>
        <dbReference type="EMBL" id="MBB2160614.1"/>
    </source>
</evidence>
<dbReference type="PANTHER" id="PTHR39673">
    <property type="entry name" value="TUNGSTEN FORMYLMETHANOFURAN DEHYDROGENASE, SUBUNIT C (FWDC)"/>
    <property type="match status" value="1"/>
</dbReference>
<reference evidence="1 2" key="1">
    <citation type="submission" date="2020-04" db="EMBL/GenBank/DDBJ databases">
        <title>Description of novel Gluconacetobacter.</title>
        <authorList>
            <person name="Sombolestani A."/>
        </authorList>
    </citation>
    <scope>NUCLEOTIDE SEQUENCE [LARGE SCALE GENOMIC DNA]</scope>
    <source>
        <strain evidence="1 2">LMG 19747</strain>
    </source>
</reference>
<evidence type="ECO:0000313" key="2">
    <source>
        <dbReference type="Proteomes" id="UP000589085"/>
    </source>
</evidence>
<dbReference type="GO" id="GO:0016491">
    <property type="term" value="F:oxidoreductase activity"/>
    <property type="evidence" value="ECO:0007669"/>
    <property type="project" value="InterPro"/>
</dbReference>
<name>A0A7W4ID08_9PROT</name>
<dbReference type="RefSeq" id="WP_182997474.1">
    <property type="nucleotide sequence ID" value="NZ_JABEQJ010000012.1"/>
</dbReference>
<dbReference type="EMBL" id="JABEQJ010000012">
    <property type="protein sequence ID" value="MBB2160614.1"/>
    <property type="molecule type" value="Genomic_DNA"/>
</dbReference>
<dbReference type="Proteomes" id="UP000589085">
    <property type="component" value="Unassembled WGS sequence"/>
</dbReference>
<accession>A0A7W4ID08</accession>
<dbReference type="Gene3D" id="2.160.20.60">
    <property type="entry name" value="Glutamate synthase, alpha subunit, C-terminal domain"/>
    <property type="match status" value="1"/>
</dbReference>
<dbReference type="AlphaFoldDB" id="A0A7W4ID08"/>
<dbReference type="InterPro" id="IPR036485">
    <property type="entry name" value="Glu_synth_asu_C_sf"/>
</dbReference>
<organism evidence="1 2">
    <name type="scientific">Gluconacetobacter sacchari</name>
    <dbReference type="NCBI Taxonomy" id="92759"/>
    <lineage>
        <taxon>Bacteria</taxon>
        <taxon>Pseudomonadati</taxon>
        <taxon>Pseudomonadota</taxon>
        <taxon>Alphaproteobacteria</taxon>
        <taxon>Acetobacterales</taxon>
        <taxon>Acetobacteraceae</taxon>
        <taxon>Gluconacetobacter</taxon>
    </lineage>
</organism>
<dbReference type="PIRSF" id="PIRSF006519">
    <property type="entry name" value="GOGAT_dom3"/>
    <property type="match status" value="1"/>
</dbReference>
<dbReference type="CDD" id="cd00504">
    <property type="entry name" value="GXGXG"/>
    <property type="match status" value="1"/>
</dbReference>
<dbReference type="PANTHER" id="PTHR39673:SF5">
    <property type="entry name" value="TUNGSTEN-CONTAINING FORMYLMETHANOFURAN DEHYDROGENASE 2 SUBUNIT C"/>
    <property type="match status" value="1"/>
</dbReference>
<protein>
    <submittedName>
        <fullName evidence="1">Protein glxC</fullName>
    </submittedName>
</protein>
<comment type="caution">
    <text evidence="1">The sequence shown here is derived from an EMBL/GenBank/DDBJ whole genome shotgun (WGS) entry which is preliminary data.</text>
</comment>
<dbReference type="SUPFAM" id="SSF69336">
    <property type="entry name" value="Alpha subunit of glutamate synthase, C-terminal domain"/>
    <property type="match status" value="1"/>
</dbReference>